<feature type="region of interest" description="Disordered" evidence="4">
    <location>
        <begin position="1"/>
        <end position="24"/>
    </location>
</feature>
<keyword evidence="7" id="KW-1185">Reference proteome</keyword>
<comment type="caution">
    <text evidence="6">The sequence shown here is derived from an EMBL/GenBank/DDBJ whole genome shotgun (WGS) entry which is preliminary data.</text>
</comment>
<dbReference type="Gene3D" id="3.40.50.300">
    <property type="entry name" value="P-loop containing nucleotide triphosphate hydrolases"/>
    <property type="match status" value="1"/>
</dbReference>
<dbReference type="InterPro" id="IPR027417">
    <property type="entry name" value="P-loop_NTPase"/>
</dbReference>
<protein>
    <recommendedName>
        <fullName evidence="3">Sulfotransferase</fullName>
        <ecNumber evidence="3">2.8.2.-</ecNumber>
    </recommendedName>
</protein>
<gene>
    <name evidence="6" type="primary">gb03005</name>
    <name evidence="6" type="ORF">PR202_gb03005</name>
</gene>
<name>A0AAV5E069_ELECO</name>
<feature type="domain" description="Sulfotransferase" evidence="5">
    <location>
        <begin position="84"/>
        <end position="210"/>
    </location>
</feature>
<evidence type="ECO:0000256" key="2">
    <source>
        <dbReference type="ARBA" id="ARBA00022679"/>
    </source>
</evidence>
<dbReference type="Proteomes" id="UP001054889">
    <property type="component" value="Unassembled WGS sequence"/>
</dbReference>
<dbReference type="Pfam" id="PF00685">
    <property type="entry name" value="Sulfotransfer_1"/>
    <property type="match status" value="1"/>
</dbReference>
<reference evidence="6" key="1">
    <citation type="journal article" date="2018" name="DNA Res.">
        <title>Multiple hybrid de novo genome assembly of finger millet, an orphan allotetraploid crop.</title>
        <authorList>
            <person name="Hatakeyama M."/>
            <person name="Aluri S."/>
            <person name="Balachadran M.T."/>
            <person name="Sivarajan S.R."/>
            <person name="Patrignani A."/>
            <person name="Gruter S."/>
            <person name="Poveda L."/>
            <person name="Shimizu-Inatsugi R."/>
            <person name="Baeten J."/>
            <person name="Francoijs K.J."/>
            <person name="Nataraja K.N."/>
            <person name="Reddy Y.A.N."/>
            <person name="Phadnis S."/>
            <person name="Ravikumar R.L."/>
            <person name="Schlapbach R."/>
            <person name="Sreeman S.M."/>
            <person name="Shimizu K.K."/>
        </authorList>
    </citation>
    <scope>NUCLEOTIDE SEQUENCE</scope>
</reference>
<comment type="similarity">
    <text evidence="1 3">Belongs to the sulfotransferase 1 family.</text>
</comment>
<evidence type="ECO:0000313" key="7">
    <source>
        <dbReference type="Proteomes" id="UP001054889"/>
    </source>
</evidence>
<feature type="compositionally biased region" description="Low complexity" evidence="4">
    <location>
        <begin position="1"/>
        <end position="20"/>
    </location>
</feature>
<evidence type="ECO:0000313" key="6">
    <source>
        <dbReference type="EMBL" id="GJN16055.1"/>
    </source>
</evidence>
<reference evidence="6" key="2">
    <citation type="submission" date="2021-12" db="EMBL/GenBank/DDBJ databases">
        <title>Resequencing data analysis of finger millet.</title>
        <authorList>
            <person name="Hatakeyama M."/>
            <person name="Aluri S."/>
            <person name="Balachadran M.T."/>
            <person name="Sivarajan S.R."/>
            <person name="Poveda L."/>
            <person name="Shimizu-Inatsugi R."/>
            <person name="Schlapbach R."/>
            <person name="Sreeman S.M."/>
            <person name="Shimizu K.K."/>
        </authorList>
    </citation>
    <scope>NUCLEOTIDE SEQUENCE</scope>
</reference>
<evidence type="ECO:0000259" key="5">
    <source>
        <dbReference type="Pfam" id="PF00685"/>
    </source>
</evidence>
<dbReference type="InterPro" id="IPR000863">
    <property type="entry name" value="Sulfotransferase_dom"/>
</dbReference>
<evidence type="ECO:0000256" key="4">
    <source>
        <dbReference type="SAM" id="MobiDB-lite"/>
    </source>
</evidence>
<dbReference type="EC" id="2.8.2.-" evidence="3"/>
<organism evidence="6 7">
    <name type="scientific">Eleusine coracana subsp. coracana</name>
    <dbReference type="NCBI Taxonomy" id="191504"/>
    <lineage>
        <taxon>Eukaryota</taxon>
        <taxon>Viridiplantae</taxon>
        <taxon>Streptophyta</taxon>
        <taxon>Embryophyta</taxon>
        <taxon>Tracheophyta</taxon>
        <taxon>Spermatophyta</taxon>
        <taxon>Magnoliopsida</taxon>
        <taxon>Liliopsida</taxon>
        <taxon>Poales</taxon>
        <taxon>Poaceae</taxon>
        <taxon>PACMAD clade</taxon>
        <taxon>Chloridoideae</taxon>
        <taxon>Cynodonteae</taxon>
        <taxon>Eleusininae</taxon>
        <taxon>Eleusine</taxon>
    </lineage>
</organism>
<dbReference type="PANTHER" id="PTHR11783">
    <property type="entry name" value="SULFOTRANSFERASE SULT"/>
    <property type="match status" value="1"/>
</dbReference>
<keyword evidence="2 3" id="KW-0808">Transferase</keyword>
<dbReference type="SUPFAM" id="SSF52540">
    <property type="entry name" value="P-loop containing nucleoside triphosphate hydrolases"/>
    <property type="match status" value="1"/>
</dbReference>
<accession>A0AAV5E069</accession>
<proteinExistence type="inferred from homology"/>
<sequence>MATASKEAGGEGKTAAAGNGDEFTMTSNSNTFPANFAEIVASLPQPQGPQSPMFPSLRLYHGFWLPEITLLSLPQIHARFNPGPTDVLVASFPKSGTTWLKSVCYAAARRSVYSPSGDDGSGGHPLLSRNSHDCVRSLGTLGFLQGSSIDDADADADAAPRLVGTHLPYSLLPAHATTGEAAGGCRIVYICRDPKDTLVSLWHFNSGIELADAAGIGGQVRRCV</sequence>
<dbReference type="AlphaFoldDB" id="A0AAV5E069"/>
<evidence type="ECO:0000256" key="1">
    <source>
        <dbReference type="ARBA" id="ARBA00005771"/>
    </source>
</evidence>
<evidence type="ECO:0000256" key="3">
    <source>
        <dbReference type="RuleBase" id="RU361155"/>
    </source>
</evidence>
<dbReference type="EMBL" id="BQKI01000072">
    <property type="protein sequence ID" value="GJN16055.1"/>
    <property type="molecule type" value="Genomic_DNA"/>
</dbReference>
<dbReference type="GO" id="GO:0008146">
    <property type="term" value="F:sulfotransferase activity"/>
    <property type="evidence" value="ECO:0007669"/>
    <property type="project" value="InterPro"/>
</dbReference>